<organism evidence="2 3">
    <name type="scientific">Kwoniella shivajii</name>
    <dbReference type="NCBI Taxonomy" id="564305"/>
    <lineage>
        <taxon>Eukaryota</taxon>
        <taxon>Fungi</taxon>
        <taxon>Dikarya</taxon>
        <taxon>Basidiomycota</taxon>
        <taxon>Agaricomycotina</taxon>
        <taxon>Tremellomycetes</taxon>
        <taxon>Tremellales</taxon>
        <taxon>Cryptococcaceae</taxon>
        <taxon>Kwoniella</taxon>
    </lineage>
</organism>
<feature type="domain" description="Methyltransferase" evidence="1">
    <location>
        <begin position="77"/>
        <end position="197"/>
    </location>
</feature>
<proteinExistence type="predicted"/>
<dbReference type="GeneID" id="87957934"/>
<dbReference type="PANTHER" id="PTHR43591">
    <property type="entry name" value="METHYLTRANSFERASE"/>
    <property type="match status" value="1"/>
</dbReference>
<dbReference type="CDD" id="cd02440">
    <property type="entry name" value="AdoMet_MTases"/>
    <property type="match status" value="1"/>
</dbReference>
<dbReference type="SUPFAM" id="SSF53335">
    <property type="entry name" value="S-adenosyl-L-methionine-dependent methyltransferases"/>
    <property type="match status" value="1"/>
</dbReference>
<dbReference type="Pfam" id="PF13847">
    <property type="entry name" value="Methyltransf_31"/>
    <property type="match status" value="1"/>
</dbReference>
<dbReference type="RefSeq" id="XP_062793563.1">
    <property type="nucleotide sequence ID" value="XM_062937512.1"/>
</dbReference>
<dbReference type="Gene3D" id="3.40.50.150">
    <property type="entry name" value="Vaccinia Virus protein VP39"/>
    <property type="match status" value="1"/>
</dbReference>
<sequence>MSPEIDRTSFSPKSGRSLEFEEHDGRLYNGVQENYQLPADKEEIIRLNSQHRALTMLFGSLIPSAIVENIEKQTKPRILDVGCGTGIWSIEVALKYPQAFVTGVDLVSIHPSNHSSNVEFVKLDILDSFPEGWEGSFDLIHARYLIAGIRDFALLVSSLTKLLSPNGHLLIIEPQALYRTASQEIEEACPATAKYVALVNQAMAKLQIDPNPGKTISEYLQSDGRYDQVVTRSFDMPLSPWSKDLTLKEVGQAHLPVSLSLPGAFRRIVLSTEVTTADIYDRLTVESREEIDSGKGELSLPVWMTFASKL</sequence>
<dbReference type="PANTHER" id="PTHR43591:SF24">
    <property type="entry name" value="2-METHOXY-6-POLYPRENYL-1,4-BENZOQUINOL METHYLASE, MITOCHONDRIAL"/>
    <property type="match status" value="1"/>
</dbReference>
<dbReference type="InterPro" id="IPR025714">
    <property type="entry name" value="Methyltranfer_dom"/>
</dbReference>
<evidence type="ECO:0000313" key="3">
    <source>
        <dbReference type="Proteomes" id="UP001329825"/>
    </source>
</evidence>
<gene>
    <name evidence="2" type="ORF">IL334_005804</name>
</gene>
<protein>
    <recommendedName>
        <fullName evidence="1">Methyltransferase domain-containing protein</fullName>
    </recommendedName>
</protein>
<keyword evidence="3" id="KW-1185">Reference proteome</keyword>
<accession>A0ABZ1D687</accession>
<evidence type="ECO:0000259" key="1">
    <source>
        <dbReference type="Pfam" id="PF13847"/>
    </source>
</evidence>
<dbReference type="Proteomes" id="UP001329825">
    <property type="component" value="Chromosome 8"/>
</dbReference>
<dbReference type="EMBL" id="CP141888">
    <property type="protein sequence ID" value="WRT68824.1"/>
    <property type="molecule type" value="Genomic_DNA"/>
</dbReference>
<evidence type="ECO:0000313" key="2">
    <source>
        <dbReference type="EMBL" id="WRT68824.1"/>
    </source>
</evidence>
<reference evidence="2 3" key="1">
    <citation type="submission" date="2024-01" db="EMBL/GenBank/DDBJ databases">
        <title>Comparative genomics of Cryptococcus and Kwoniella reveals pathogenesis evolution and contrasting modes of karyotype evolution via chromosome fusion or intercentromeric recombination.</title>
        <authorList>
            <person name="Coelho M.A."/>
            <person name="David-Palma M."/>
            <person name="Shea T."/>
            <person name="Bowers K."/>
            <person name="McGinley-Smith S."/>
            <person name="Mohammad A.W."/>
            <person name="Gnirke A."/>
            <person name="Yurkov A.M."/>
            <person name="Nowrousian M."/>
            <person name="Sun S."/>
            <person name="Cuomo C.A."/>
            <person name="Heitman J."/>
        </authorList>
    </citation>
    <scope>NUCLEOTIDE SEQUENCE [LARGE SCALE GENOMIC DNA]</scope>
    <source>
        <strain evidence="2">CBS 11374</strain>
    </source>
</reference>
<dbReference type="InterPro" id="IPR029063">
    <property type="entry name" value="SAM-dependent_MTases_sf"/>
</dbReference>
<name>A0ABZ1D687_9TREE</name>